<dbReference type="PANTHER" id="PTHR43750">
    <property type="entry name" value="UDP-GLUCOSE 6-DEHYDROGENASE TUAD"/>
    <property type="match status" value="1"/>
</dbReference>
<dbReference type="RefSeq" id="WP_260975474.1">
    <property type="nucleotide sequence ID" value="NZ_JAOANI010000014.1"/>
</dbReference>
<dbReference type="PIRSF" id="PIRSF500134">
    <property type="entry name" value="UDPglc_DH_bac"/>
    <property type="match status" value="1"/>
</dbReference>
<feature type="binding site" evidence="9">
    <location>
        <begin position="142"/>
        <end position="145"/>
    </location>
    <ligand>
        <name>substrate</name>
    </ligand>
</feature>
<dbReference type="PIRSF" id="PIRSF000124">
    <property type="entry name" value="UDPglc_GDPman_dh"/>
    <property type="match status" value="1"/>
</dbReference>
<sequence>MKIAIAGTGYVGLSNAMLLAQHNEVVAVDIIAEKVEMLNNKQSPIVDTEIEDFLQNKQLNFRATLNKEEAYAGAEFVIIATPTDYDPQTNYFNTKSVESVIKDVMAINPAAVMVIKSTIPVGYTKRLKEEFGCENLIFSPEFLREGKALYDNLYPSRIIVGEQSKRAETFAGLLKQGAIKQDIQVLFTDSTEAEAVKLFSNTYLALRVAYFNELDTYAETHGLDAKQIIQGVGLDPRIGNHYNNPSFGYGGYCLPKDTKQLLANFDDVPNNIIRAIVDSNTTRKDFVADSILRRNPKVVGIYRLVMKTGSDNFRASAIQGVMKRIKAKGIEVVVYEPVLEEEEFFHSRVINNLEEFKKISDVIVANRPSAELEDVAGKVYTRDLFGSD</sequence>
<feature type="binding site" evidence="9">
    <location>
        <position position="306"/>
    </location>
    <ligand>
        <name>substrate</name>
    </ligand>
</feature>
<dbReference type="InterPro" id="IPR028357">
    <property type="entry name" value="UDPglc_DH_bac"/>
</dbReference>
<evidence type="ECO:0000256" key="9">
    <source>
        <dbReference type="PIRSR" id="PIRSR500134-2"/>
    </source>
</evidence>
<comment type="similarity">
    <text evidence="2 7">Belongs to the UDP-glucose/GDP-mannose dehydrogenase family.</text>
</comment>
<dbReference type="InterPro" id="IPR014026">
    <property type="entry name" value="UDP-Glc/GDP-Man_DH_dimer"/>
</dbReference>
<evidence type="ECO:0000256" key="2">
    <source>
        <dbReference type="ARBA" id="ARBA00006601"/>
    </source>
</evidence>
<dbReference type="InterPro" id="IPR017476">
    <property type="entry name" value="UDP-Glc/GDP-Man"/>
</dbReference>
<dbReference type="AlphaFoldDB" id="A0A9X2WDU4"/>
<dbReference type="InterPro" id="IPR036291">
    <property type="entry name" value="NAD(P)-bd_dom_sf"/>
</dbReference>
<evidence type="ECO:0000256" key="8">
    <source>
        <dbReference type="PIRSR" id="PIRSR500134-1"/>
    </source>
</evidence>
<keyword evidence="4 7" id="KW-0560">Oxidoreductase</keyword>
<dbReference type="InterPro" id="IPR008927">
    <property type="entry name" value="6-PGluconate_DH-like_C_sf"/>
</dbReference>
<dbReference type="SUPFAM" id="SSF48179">
    <property type="entry name" value="6-phosphogluconate dehydrogenase C-terminal domain-like"/>
    <property type="match status" value="1"/>
</dbReference>
<dbReference type="EC" id="1.1.1.22" evidence="3 7"/>
<keyword evidence="13" id="KW-1185">Reference proteome</keyword>
<evidence type="ECO:0000256" key="6">
    <source>
        <dbReference type="ARBA" id="ARBA00047473"/>
    </source>
</evidence>
<evidence type="ECO:0000313" key="12">
    <source>
        <dbReference type="EMBL" id="MCT7358573.1"/>
    </source>
</evidence>
<dbReference type="Pfam" id="PF00984">
    <property type="entry name" value="UDPG_MGDP_dh"/>
    <property type="match status" value="1"/>
</dbReference>
<dbReference type="Pfam" id="PF03721">
    <property type="entry name" value="UDPG_MGDP_dh_N"/>
    <property type="match status" value="1"/>
</dbReference>
<feature type="domain" description="UDP-glucose/GDP-mannose dehydrogenase C-terminal" evidence="11">
    <location>
        <begin position="300"/>
        <end position="387"/>
    </location>
</feature>
<dbReference type="NCBIfam" id="TIGR03026">
    <property type="entry name" value="NDP-sugDHase"/>
    <property type="match status" value="1"/>
</dbReference>
<dbReference type="SUPFAM" id="SSF51735">
    <property type="entry name" value="NAD(P)-binding Rossmann-fold domains"/>
    <property type="match status" value="1"/>
</dbReference>
<feature type="binding site" evidence="9">
    <location>
        <begin position="242"/>
        <end position="246"/>
    </location>
    <ligand>
        <name>substrate</name>
    </ligand>
</feature>
<dbReference type="SMART" id="SM00984">
    <property type="entry name" value="UDPG_MGDP_dh_C"/>
    <property type="match status" value="1"/>
</dbReference>
<dbReference type="GO" id="GO:0051287">
    <property type="term" value="F:NAD binding"/>
    <property type="evidence" value="ECO:0007669"/>
    <property type="project" value="InterPro"/>
</dbReference>
<dbReference type="InterPro" id="IPR001732">
    <property type="entry name" value="UDP-Glc/GDP-Man_DH_N"/>
</dbReference>
<organism evidence="12 13">
    <name type="scientific">Thalassolituus pacificus</name>
    <dbReference type="NCBI Taxonomy" id="2975440"/>
    <lineage>
        <taxon>Bacteria</taxon>
        <taxon>Pseudomonadati</taxon>
        <taxon>Pseudomonadota</taxon>
        <taxon>Gammaproteobacteria</taxon>
        <taxon>Oceanospirillales</taxon>
        <taxon>Oceanospirillaceae</taxon>
        <taxon>Thalassolituus</taxon>
    </lineage>
</organism>
<dbReference type="InterPro" id="IPR014027">
    <property type="entry name" value="UDP-Glc/GDP-Man_DH_C"/>
</dbReference>
<dbReference type="FunFam" id="3.40.50.720:FF:000297">
    <property type="entry name" value="UDP-glucose 6-dehydrogenase"/>
    <property type="match status" value="1"/>
</dbReference>
<comment type="pathway">
    <text evidence="1">Nucleotide-sugar biosynthesis; UDP-alpha-D-glucuronate biosynthesis; UDP-alpha-D-glucuronate from UDP-alpha-D-glucose: step 1/1.</text>
</comment>
<dbReference type="GO" id="GO:0003979">
    <property type="term" value="F:UDP-glucose 6-dehydrogenase activity"/>
    <property type="evidence" value="ECO:0007669"/>
    <property type="project" value="UniProtKB-EC"/>
</dbReference>
<dbReference type="Gene3D" id="1.10.1040.10">
    <property type="entry name" value="N-(1-d-carboxylethyl)-l-norvaline Dehydrogenase, domain 2"/>
    <property type="match status" value="1"/>
</dbReference>
<name>A0A9X2WDU4_9GAMM</name>
<evidence type="ECO:0000256" key="1">
    <source>
        <dbReference type="ARBA" id="ARBA00004701"/>
    </source>
</evidence>
<comment type="catalytic activity">
    <reaction evidence="6 7">
        <text>UDP-alpha-D-glucose + 2 NAD(+) + H2O = UDP-alpha-D-glucuronate + 2 NADH + 3 H(+)</text>
        <dbReference type="Rhea" id="RHEA:23596"/>
        <dbReference type="ChEBI" id="CHEBI:15377"/>
        <dbReference type="ChEBI" id="CHEBI:15378"/>
        <dbReference type="ChEBI" id="CHEBI:57540"/>
        <dbReference type="ChEBI" id="CHEBI:57945"/>
        <dbReference type="ChEBI" id="CHEBI:58052"/>
        <dbReference type="ChEBI" id="CHEBI:58885"/>
        <dbReference type="EC" id="1.1.1.22"/>
    </reaction>
</comment>
<dbReference type="Pfam" id="PF03720">
    <property type="entry name" value="UDPG_MGDP_dh_C"/>
    <property type="match status" value="1"/>
</dbReference>
<feature type="binding site" evidence="10">
    <location>
        <position position="29"/>
    </location>
    <ligand>
        <name>NAD(+)</name>
        <dbReference type="ChEBI" id="CHEBI:57540"/>
    </ligand>
</feature>
<dbReference type="PANTHER" id="PTHR43750:SF2">
    <property type="entry name" value="UDP-GLUCOSE 6-DEHYDROGENASE"/>
    <property type="match status" value="1"/>
</dbReference>
<dbReference type="FunFam" id="3.40.50.720:FF:000400">
    <property type="entry name" value="UDP-glucose 6-dehydrogenase"/>
    <property type="match status" value="1"/>
</dbReference>
<comment type="caution">
    <text evidence="12">The sequence shown here is derived from an EMBL/GenBank/DDBJ whole genome shotgun (WGS) entry which is preliminary data.</text>
</comment>
<dbReference type="GO" id="GO:0000271">
    <property type="term" value="P:polysaccharide biosynthetic process"/>
    <property type="evidence" value="ECO:0007669"/>
    <property type="project" value="InterPro"/>
</dbReference>
<feature type="binding site" evidence="9">
    <location>
        <position position="250"/>
    </location>
    <ligand>
        <name>substrate</name>
    </ligand>
</feature>
<evidence type="ECO:0000256" key="5">
    <source>
        <dbReference type="ARBA" id="ARBA00023027"/>
    </source>
</evidence>
<evidence type="ECO:0000256" key="7">
    <source>
        <dbReference type="PIRNR" id="PIRNR000124"/>
    </source>
</evidence>
<feature type="binding site" evidence="9">
    <location>
        <position position="388"/>
    </location>
    <ligand>
        <name>substrate</name>
    </ligand>
</feature>
<accession>A0A9X2WDU4</accession>
<dbReference type="InterPro" id="IPR013328">
    <property type="entry name" value="6PGD_dom2"/>
</dbReference>
<dbReference type="SUPFAM" id="SSF52413">
    <property type="entry name" value="UDP-glucose/GDP-mannose dehydrogenase C-terminal domain"/>
    <property type="match status" value="1"/>
</dbReference>
<dbReference type="InterPro" id="IPR036220">
    <property type="entry name" value="UDP-Glc/GDP-Man_DH_C_sf"/>
</dbReference>
<feature type="binding site" evidence="10">
    <location>
        <position position="118"/>
    </location>
    <ligand>
        <name>NAD(+)</name>
        <dbReference type="ChEBI" id="CHEBI:57540"/>
    </ligand>
</feature>
<feature type="binding site" evidence="9">
    <location>
        <position position="307"/>
    </location>
    <ligand>
        <name>substrate</name>
    </ligand>
</feature>
<reference evidence="12" key="2">
    <citation type="submission" date="2022-08" db="EMBL/GenBank/DDBJ databases">
        <authorList>
            <person name="Dong C."/>
        </authorList>
    </citation>
    <scope>NUCLEOTIDE SEQUENCE</scope>
    <source>
        <strain evidence="12">59MF3M-4</strain>
    </source>
</reference>
<evidence type="ECO:0000256" key="3">
    <source>
        <dbReference type="ARBA" id="ARBA00012954"/>
    </source>
</evidence>
<evidence type="ECO:0000256" key="10">
    <source>
        <dbReference type="PIRSR" id="PIRSR500134-3"/>
    </source>
</evidence>
<feature type="binding site" evidence="10">
    <location>
        <position position="256"/>
    </location>
    <ligand>
        <name>NAD(+)</name>
        <dbReference type="ChEBI" id="CHEBI:57540"/>
    </ligand>
</feature>
<protein>
    <recommendedName>
        <fullName evidence="3 7">UDP-glucose 6-dehydrogenase</fullName>
        <ecNumber evidence="3 7">1.1.1.22</ecNumber>
    </recommendedName>
</protein>
<evidence type="ECO:0000259" key="11">
    <source>
        <dbReference type="SMART" id="SM00984"/>
    </source>
</evidence>
<feature type="binding site" evidence="10">
    <location>
        <position position="34"/>
    </location>
    <ligand>
        <name>NAD(+)</name>
        <dbReference type="ChEBI" id="CHEBI:57540"/>
    </ligand>
</feature>
<evidence type="ECO:0000256" key="4">
    <source>
        <dbReference type="ARBA" id="ARBA00023002"/>
    </source>
</evidence>
<feature type="active site" description="Nucleophile" evidence="8">
    <location>
        <position position="253"/>
    </location>
</feature>
<gene>
    <name evidence="12" type="ORF">NYR02_06010</name>
</gene>
<evidence type="ECO:0000313" key="13">
    <source>
        <dbReference type="Proteomes" id="UP001147830"/>
    </source>
</evidence>
<keyword evidence="5 7" id="KW-0520">NAD</keyword>
<dbReference type="Proteomes" id="UP001147830">
    <property type="component" value="Unassembled WGS sequence"/>
</dbReference>
<feature type="binding site" evidence="10">
    <location>
        <position position="145"/>
    </location>
    <ligand>
        <name>NAD(+)</name>
        <dbReference type="ChEBI" id="CHEBI:57540"/>
    </ligand>
</feature>
<feature type="binding site" evidence="10">
    <location>
        <position position="83"/>
    </location>
    <ligand>
        <name>NAD(+)</name>
        <dbReference type="ChEBI" id="CHEBI:57540"/>
    </ligand>
</feature>
<feature type="binding site" evidence="9">
    <location>
        <position position="197"/>
    </location>
    <ligand>
        <name>substrate</name>
    </ligand>
</feature>
<feature type="binding site" evidence="10">
    <location>
        <position position="314"/>
    </location>
    <ligand>
        <name>NAD(+)</name>
        <dbReference type="ChEBI" id="CHEBI:57540"/>
    </ligand>
</feature>
<reference evidence="12" key="1">
    <citation type="journal article" date="2022" name="Front. Microbiol.">
        <title>Genome-based taxonomic rearrangement of Oceanobacter-related bacteria including the description of Thalassolituus hydrocarbonoclasticus sp. nov. and Thalassolituus pacificus sp. nov. and emended description of the genus Thalassolituus.</title>
        <authorList>
            <person name="Dong C."/>
            <person name="Wei L."/>
            <person name="Wang J."/>
            <person name="Lai Q."/>
            <person name="Huang Z."/>
            <person name="Shao Z."/>
        </authorList>
    </citation>
    <scope>NUCLEOTIDE SEQUENCE</scope>
    <source>
        <strain evidence="12">59MF3M-4</strain>
    </source>
</reference>
<dbReference type="Gene3D" id="3.40.50.720">
    <property type="entry name" value="NAD(P)-binding Rossmann-like Domain"/>
    <property type="match status" value="2"/>
</dbReference>
<dbReference type="EMBL" id="JAOANI010000014">
    <property type="protein sequence ID" value="MCT7358573.1"/>
    <property type="molecule type" value="Genomic_DNA"/>
</dbReference>
<proteinExistence type="inferred from homology"/>